<accession>A0A2B4R9L9</accession>
<name>A0A2B4R9L9_STYPI</name>
<evidence type="ECO:0000259" key="2">
    <source>
        <dbReference type="Pfam" id="PF21788"/>
    </source>
</evidence>
<proteinExistence type="predicted"/>
<dbReference type="Pfam" id="PF21788">
    <property type="entry name" value="TNP-like_GBD"/>
    <property type="match status" value="1"/>
</dbReference>
<evidence type="ECO:0000313" key="4">
    <source>
        <dbReference type="Proteomes" id="UP000225706"/>
    </source>
</evidence>
<keyword evidence="4" id="KW-1185">Reference proteome</keyword>
<dbReference type="Proteomes" id="UP000225706">
    <property type="component" value="Unassembled WGS sequence"/>
</dbReference>
<dbReference type="EMBL" id="LSMT01000960">
    <property type="protein sequence ID" value="PFX13503.1"/>
    <property type="molecule type" value="Genomic_DNA"/>
</dbReference>
<dbReference type="PANTHER" id="PTHR48257">
    <property type="match status" value="1"/>
</dbReference>
<comment type="caution">
    <text evidence="3">The sequence shown here is derived from an EMBL/GenBank/DDBJ whole genome shotgun (WGS) entry which is preliminary data.</text>
</comment>
<sequence>MHIGLGCPGTKCDPNFLEDRVEIKKFKEFLLVPELEVVIDDSLGFTIKVYGFYLPDDHDLLYETLEVTGELIGFVDLGDPDVNFATLEKADEITTHALVFLIRGVCTQLKFSLVYFATSAITSIQLLPIFWEAVCILESSCNLWFMAVTSDGASPNRSFYRMHKALDRDSGKEVCYRTINFYAPHRFIYFFSDTPHLIKTTRNCLYHSGSGSCTRYMWDGGHYVLWQHIVQMFFQDLESGLKLLPQITADHIKLNAYSTMCVNLAAQVLSASVSAVLKAFGTPDTAGTAKLCGMVDSFFDCLNVRCTYEHERKRKPFLAPFTSTEDPRFTWLEGEFLKYLKDWKKSTLDRPGNYTANARSRMFLSWQTYEGFQITTCSVIEATNFLLQEGMEYVLTERFCQDPIEEYFGSQRKIGRRSDNPDIKMFGCNDNTIRIQRSVSGQSVNTRGRKDRKKAWVEVTDDLLPKRKKINCNYNN</sequence>
<protein>
    <submittedName>
        <fullName evidence="3">Transposable element P transposase</fullName>
    </submittedName>
</protein>
<gene>
    <name evidence="3" type="primary">T</name>
    <name evidence="3" type="ORF">AWC38_SpisGene22407</name>
</gene>
<dbReference type="InterPro" id="IPR048365">
    <property type="entry name" value="TNP-like_RNaseH_N"/>
</dbReference>
<dbReference type="PANTHER" id="PTHR48257:SF1">
    <property type="match status" value="1"/>
</dbReference>
<dbReference type="InterPro" id="IPR048366">
    <property type="entry name" value="TNP-like_GBD"/>
</dbReference>
<dbReference type="Pfam" id="PF21787">
    <property type="entry name" value="TNP-like_RNaseH_N"/>
    <property type="match status" value="1"/>
</dbReference>
<feature type="domain" description="Transposable element P transposase-like GTP-binding insertion" evidence="2">
    <location>
        <begin position="196"/>
        <end position="313"/>
    </location>
</feature>
<dbReference type="AlphaFoldDB" id="A0A2B4R9L9"/>
<reference evidence="4" key="1">
    <citation type="journal article" date="2017" name="bioRxiv">
        <title>Comparative analysis of the genomes of Stylophora pistillata and Acropora digitifera provides evidence for extensive differences between species of corals.</title>
        <authorList>
            <person name="Voolstra C.R."/>
            <person name="Li Y."/>
            <person name="Liew Y.J."/>
            <person name="Baumgarten S."/>
            <person name="Zoccola D."/>
            <person name="Flot J.-F."/>
            <person name="Tambutte S."/>
            <person name="Allemand D."/>
            <person name="Aranda M."/>
        </authorList>
    </citation>
    <scope>NUCLEOTIDE SEQUENCE [LARGE SCALE GENOMIC DNA]</scope>
</reference>
<organism evidence="3 4">
    <name type="scientific">Stylophora pistillata</name>
    <name type="common">Smooth cauliflower coral</name>
    <dbReference type="NCBI Taxonomy" id="50429"/>
    <lineage>
        <taxon>Eukaryota</taxon>
        <taxon>Metazoa</taxon>
        <taxon>Cnidaria</taxon>
        <taxon>Anthozoa</taxon>
        <taxon>Hexacorallia</taxon>
        <taxon>Scleractinia</taxon>
        <taxon>Astrocoeniina</taxon>
        <taxon>Pocilloporidae</taxon>
        <taxon>Stylophora</taxon>
    </lineage>
</organism>
<dbReference type="OrthoDB" id="5977345at2759"/>
<evidence type="ECO:0000259" key="1">
    <source>
        <dbReference type="Pfam" id="PF21787"/>
    </source>
</evidence>
<feature type="domain" description="Transposable element P transposase-like RNase H" evidence="1">
    <location>
        <begin position="68"/>
        <end position="161"/>
    </location>
</feature>
<evidence type="ECO:0000313" key="3">
    <source>
        <dbReference type="EMBL" id="PFX13503.1"/>
    </source>
</evidence>